<evidence type="ECO:0000256" key="3">
    <source>
        <dbReference type="ARBA" id="ARBA00022448"/>
    </source>
</evidence>
<dbReference type="PANTHER" id="PTHR33446">
    <property type="entry name" value="PROTEIN TONB-RELATED"/>
    <property type="match status" value="1"/>
</dbReference>
<proteinExistence type="inferred from homology"/>
<dbReference type="GO" id="GO:0005886">
    <property type="term" value="C:plasma membrane"/>
    <property type="evidence" value="ECO:0007669"/>
    <property type="project" value="UniProtKB-SubCell"/>
</dbReference>
<evidence type="ECO:0000256" key="4">
    <source>
        <dbReference type="ARBA" id="ARBA00022475"/>
    </source>
</evidence>
<comment type="similarity">
    <text evidence="2">Belongs to the TonB family.</text>
</comment>
<feature type="compositionally biased region" description="Low complexity" evidence="10">
    <location>
        <begin position="142"/>
        <end position="156"/>
    </location>
</feature>
<feature type="transmembrane region" description="Helical" evidence="11">
    <location>
        <begin position="12"/>
        <end position="34"/>
    </location>
</feature>
<dbReference type="NCBIfam" id="TIGR01352">
    <property type="entry name" value="tonB_Cterm"/>
    <property type="match status" value="1"/>
</dbReference>
<evidence type="ECO:0000259" key="12">
    <source>
        <dbReference type="PROSITE" id="PS52015"/>
    </source>
</evidence>
<dbReference type="AlphaFoldDB" id="A0A198FWJ8"/>
<evidence type="ECO:0000256" key="6">
    <source>
        <dbReference type="ARBA" id="ARBA00022692"/>
    </source>
</evidence>
<evidence type="ECO:0000256" key="1">
    <source>
        <dbReference type="ARBA" id="ARBA00004383"/>
    </source>
</evidence>
<dbReference type="InterPro" id="IPR051045">
    <property type="entry name" value="TonB-dependent_transducer"/>
</dbReference>
<keyword evidence="14" id="KW-1185">Reference proteome</keyword>
<evidence type="ECO:0000256" key="11">
    <source>
        <dbReference type="SAM" id="Phobius"/>
    </source>
</evidence>
<accession>A0A198FWJ8</accession>
<organism evidence="13 14">
    <name type="scientific">Proteus myxofaciens ATCC 19692</name>
    <dbReference type="NCBI Taxonomy" id="1354337"/>
    <lineage>
        <taxon>Bacteria</taxon>
        <taxon>Pseudomonadati</taxon>
        <taxon>Pseudomonadota</taxon>
        <taxon>Gammaproteobacteria</taxon>
        <taxon>Enterobacterales</taxon>
        <taxon>Morganellaceae</taxon>
        <taxon>Proteus</taxon>
    </lineage>
</organism>
<protein>
    <submittedName>
        <fullName evidence="13">Ferric siderophore transport system periplasmic binding protein</fullName>
    </submittedName>
</protein>
<dbReference type="PROSITE" id="PS52015">
    <property type="entry name" value="TONB_CTD"/>
    <property type="match status" value="1"/>
</dbReference>
<dbReference type="OrthoDB" id="9115347at2"/>
<keyword evidence="3" id="KW-0813">Transport</keyword>
<comment type="subcellular location">
    <subcellularLocation>
        <location evidence="1">Cell inner membrane</location>
        <topology evidence="1">Single-pass membrane protein</topology>
        <orientation evidence="1">Periplasmic side</orientation>
    </subcellularLocation>
</comment>
<dbReference type="Pfam" id="PF03544">
    <property type="entry name" value="TonB_C"/>
    <property type="match status" value="1"/>
</dbReference>
<evidence type="ECO:0000256" key="10">
    <source>
        <dbReference type="SAM" id="MobiDB-lite"/>
    </source>
</evidence>
<dbReference type="RefSeq" id="WP_066749639.1">
    <property type="nucleotide sequence ID" value="NZ_LXEN01000079.1"/>
</dbReference>
<gene>
    <name evidence="13" type="ORF">M983_1668</name>
</gene>
<feature type="region of interest" description="Disordered" evidence="10">
    <location>
        <begin position="130"/>
        <end position="167"/>
    </location>
</feature>
<evidence type="ECO:0000313" key="13">
    <source>
        <dbReference type="EMBL" id="OAT29100.1"/>
    </source>
</evidence>
<keyword evidence="6 11" id="KW-0812">Transmembrane</keyword>
<evidence type="ECO:0000256" key="2">
    <source>
        <dbReference type="ARBA" id="ARBA00006555"/>
    </source>
</evidence>
<dbReference type="InterPro" id="IPR006260">
    <property type="entry name" value="TonB/TolA_C"/>
</dbReference>
<keyword evidence="5" id="KW-0997">Cell inner membrane</keyword>
<comment type="caution">
    <text evidence="13">The sequence shown here is derived from an EMBL/GenBank/DDBJ whole genome shotgun (WGS) entry which is preliminary data.</text>
</comment>
<dbReference type="GO" id="GO:0055085">
    <property type="term" value="P:transmembrane transport"/>
    <property type="evidence" value="ECO:0007669"/>
    <property type="project" value="InterPro"/>
</dbReference>
<evidence type="ECO:0000256" key="5">
    <source>
        <dbReference type="ARBA" id="ARBA00022519"/>
    </source>
</evidence>
<evidence type="ECO:0000256" key="9">
    <source>
        <dbReference type="ARBA" id="ARBA00023136"/>
    </source>
</evidence>
<dbReference type="EMBL" id="LXEN01000079">
    <property type="protein sequence ID" value="OAT29100.1"/>
    <property type="molecule type" value="Genomic_DNA"/>
</dbReference>
<keyword evidence="8 11" id="KW-1133">Transmembrane helix</keyword>
<sequence length="266" mass="30083">MITLSVRQPTTFNYWLIAIFFGYFSLLSWGLHLIKLTESAHSITQFQKEILSVYQIAFSRPQQQTVMLEPLVENQLQKSPIVLPISEMGKWIEVKKKTLSPVEKPIPQKTIIEKKEIKKKVIEKPIPPKKEITESKIAQTTSSASSENLSSHLASSQAGRSQALSEKGIGKGEFENEYISALRREIEKYKRYPTQAKRMRQEGNVVMRFILTPDGKISQIAVERSSSISSLDNAAIAALKRVKPIGPKPDNLQNPLVVTLNFKLHE</sequence>
<keyword evidence="7" id="KW-0653">Protein transport</keyword>
<dbReference type="Gene3D" id="3.30.1150.10">
    <property type="match status" value="1"/>
</dbReference>
<keyword evidence="9 11" id="KW-0472">Membrane</keyword>
<feature type="domain" description="TonB C-terminal" evidence="12">
    <location>
        <begin position="177"/>
        <end position="266"/>
    </location>
</feature>
<keyword evidence="4" id="KW-1003">Cell membrane</keyword>
<reference evidence="13 14" key="1">
    <citation type="submission" date="2016-04" db="EMBL/GenBank/DDBJ databases">
        <title>ATOL: Assembling a taxonomically balanced genome-scale reconstruction of the evolutionary history of the Enterobacteriaceae.</title>
        <authorList>
            <person name="Plunkett G.III."/>
            <person name="Neeno-Eckwall E.C."/>
            <person name="Glasner J.D."/>
            <person name="Perna N.T."/>
        </authorList>
    </citation>
    <scope>NUCLEOTIDE SEQUENCE [LARGE SCALE GENOMIC DNA]</scope>
    <source>
        <strain evidence="13 14">ATCC 19692</strain>
    </source>
</reference>
<dbReference type="Proteomes" id="UP000094023">
    <property type="component" value="Unassembled WGS sequence"/>
</dbReference>
<name>A0A198FWJ8_9GAMM</name>
<dbReference type="GO" id="GO:0015031">
    <property type="term" value="P:protein transport"/>
    <property type="evidence" value="ECO:0007669"/>
    <property type="project" value="UniProtKB-KW"/>
</dbReference>
<evidence type="ECO:0000313" key="14">
    <source>
        <dbReference type="Proteomes" id="UP000094023"/>
    </source>
</evidence>
<evidence type="ECO:0000256" key="7">
    <source>
        <dbReference type="ARBA" id="ARBA00022927"/>
    </source>
</evidence>
<dbReference type="InterPro" id="IPR037682">
    <property type="entry name" value="TonB_C"/>
</dbReference>
<dbReference type="STRING" id="1354337.M983_1668"/>
<evidence type="ECO:0000256" key="8">
    <source>
        <dbReference type="ARBA" id="ARBA00022989"/>
    </source>
</evidence>
<dbReference type="SUPFAM" id="SSF74653">
    <property type="entry name" value="TolA/TonB C-terminal domain"/>
    <property type="match status" value="1"/>
</dbReference>